<keyword evidence="9" id="KW-0464">Manganese</keyword>
<dbReference type="PANTHER" id="PTHR21621:SF4">
    <property type="entry name" value="GLUTATHIONE SYNTHETASE"/>
    <property type="match status" value="1"/>
</dbReference>
<proteinExistence type="inferred from homology"/>
<dbReference type="SUPFAM" id="SSF52440">
    <property type="entry name" value="PreATP-grasp domain"/>
    <property type="match status" value="1"/>
</dbReference>
<evidence type="ECO:0000256" key="2">
    <source>
        <dbReference type="ARBA" id="ARBA00001946"/>
    </source>
</evidence>
<dbReference type="InterPro" id="IPR004218">
    <property type="entry name" value="GSHS_ATP-bd"/>
</dbReference>
<evidence type="ECO:0000259" key="11">
    <source>
        <dbReference type="PROSITE" id="PS50975"/>
    </source>
</evidence>
<dbReference type="EC" id="6.3.2.3" evidence="10"/>
<dbReference type="RefSeq" id="WP_207860464.1">
    <property type="nucleotide sequence ID" value="NZ_JAFREP010000017.1"/>
</dbReference>
<dbReference type="Proteomes" id="UP000664417">
    <property type="component" value="Unassembled WGS sequence"/>
</dbReference>
<dbReference type="GO" id="GO:0005524">
    <property type="term" value="F:ATP binding"/>
    <property type="evidence" value="ECO:0007669"/>
    <property type="project" value="UniProtKB-UniRule"/>
</dbReference>
<evidence type="ECO:0000313" key="13">
    <source>
        <dbReference type="Proteomes" id="UP000664417"/>
    </source>
</evidence>
<keyword evidence="4 10" id="KW-0317">Glutathione biosynthesis</keyword>
<dbReference type="InterPro" id="IPR013815">
    <property type="entry name" value="ATP_grasp_subdomain_1"/>
</dbReference>
<dbReference type="EMBL" id="JAFREP010000017">
    <property type="protein sequence ID" value="MBO1320509.1"/>
    <property type="molecule type" value="Genomic_DNA"/>
</dbReference>
<dbReference type="Pfam" id="PF02951">
    <property type="entry name" value="GSH-S_N"/>
    <property type="match status" value="1"/>
</dbReference>
<keyword evidence="13" id="KW-1185">Reference proteome</keyword>
<dbReference type="GO" id="GO:0046872">
    <property type="term" value="F:metal ion binding"/>
    <property type="evidence" value="ECO:0007669"/>
    <property type="project" value="UniProtKB-KW"/>
</dbReference>
<dbReference type="Gene3D" id="3.40.50.20">
    <property type="match status" value="1"/>
</dbReference>
<comment type="similarity">
    <text evidence="10">Belongs to the prokaryotic GSH synthase family.</text>
</comment>
<evidence type="ECO:0000256" key="3">
    <source>
        <dbReference type="ARBA" id="ARBA00022598"/>
    </source>
</evidence>
<evidence type="ECO:0000256" key="10">
    <source>
        <dbReference type="HAMAP-Rule" id="MF_00162"/>
    </source>
</evidence>
<dbReference type="Pfam" id="PF02955">
    <property type="entry name" value="GSH-S_ATP"/>
    <property type="match status" value="1"/>
</dbReference>
<evidence type="ECO:0000256" key="9">
    <source>
        <dbReference type="ARBA" id="ARBA00023211"/>
    </source>
</evidence>
<evidence type="ECO:0000256" key="7">
    <source>
        <dbReference type="ARBA" id="ARBA00022840"/>
    </source>
</evidence>
<dbReference type="InterPro" id="IPR006284">
    <property type="entry name" value="Glut_synth_pro"/>
</dbReference>
<dbReference type="InterPro" id="IPR004215">
    <property type="entry name" value="GSHS_N"/>
</dbReference>
<dbReference type="GO" id="GO:0005737">
    <property type="term" value="C:cytoplasm"/>
    <property type="evidence" value="ECO:0007669"/>
    <property type="project" value="TreeGrafter"/>
</dbReference>
<dbReference type="AlphaFoldDB" id="A0A8J7QB97"/>
<dbReference type="PANTHER" id="PTHR21621">
    <property type="entry name" value="RIBOSOMAL PROTEIN S6 MODIFICATION PROTEIN"/>
    <property type="match status" value="1"/>
</dbReference>
<sequence>MKFAFIMDPLEQVKAYKDTSYHLMLAAAERGHEVYYLDQNWLFAHDGALFSEVIPVQVHADHDQPFEIGERVETRLDVMDVVLVRTDPPFDRRYFYTTLLLDLLPKTTRVVNRPQGLRNWNEKLSALFFMKHSPSTLVASSIPQIRKYIEARAQRVTLKPVDGHGGRGILFVDKNDTNLDQLLLMATHDGAHRVIAQEYVPGAKDGDKRILLLNGEPMGAILRLHQEGKELNNMDAGGTPHPWKMTEREHEICREMGPALREQGILFAGIDILGDQLIEINVTSPTGLQELCRFDDVPFNHRIVEAMETWEG</sequence>
<dbReference type="Gene3D" id="3.30.470.20">
    <property type="entry name" value="ATP-grasp fold, B domain"/>
    <property type="match status" value="1"/>
</dbReference>
<keyword evidence="3 10" id="KW-0436">Ligase</keyword>
<comment type="pathway">
    <text evidence="10">Sulfur metabolism; glutathione biosynthesis; glutathione from L-cysteine and L-glutamate: step 2/2.</text>
</comment>
<comment type="catalytic activity">
    <reaction evidence="10">
        <text>gamma-L-glutamyl-L-cysteine + glycine + ATP = glutathione + ADP + phosphate + H(+)</text>
        <dbReference type="Rhea" id="RHEA:13557"/>
        <dbReference type="ChEBI" id="CHEBI:15378"/>
        <dbReference type="ChEBI" id="CHEBI:30616"/>
        <dbReference type="ChEBI" id="CHEBI:43474"/>
        <dbReference type="ChEBI" id="CHEBI:57305"/>
        <dbReference type="ChEBI" id="CHEBI:57925"/>
        <dbReference type="ChEBI" id="CHEBI:58173"/>
        <dbReference type="ChEBI" id="CHEBI:456216"/>
        <dbReference type="EC" id="6.3.2.3"/>
    </reaction>
</comment>
<evidence type="ECO:0000256" key="5">
    <source>
        <dbReference type="ARBA" id="ARBA00022723"/>
    </source>
</evidence>
<dbReference type="UniPathway" id="UPA00142">
    <property type="reaction ID" value="UER00210"/>
</dbReference>
<gene>
    <name evidence="10 12" type="primary">gshB</name>
    <name evidence="12" type="ORF">J3U88_18680</name>
</gene>
<keyword evidence="7 10" id="KW-0067">ATP-binding</keyword>
<keyword evidence="5" id="KW-0479">Metal-binding</keyword>
<name>A0A8J7QB97_9BACT</name>
<dbReference type="PROSITE" id="PS50975">
    <property type="entry name" value="ATP_GRASP"/>
    <property type="match status" value="1"/>
</dbReference>
<evidence type="ECO:0000313" key="12">
    <source>
        <dbReference type="EMBL" id="MBO1320509.1"/>
    </source>
</evidence>
<comment type="cofactor">
    <cofactor evidence="1">
        <name>Mn(2+)</name>
        <dbReference type="ChEBI" id="CHEBI:29035"/>
    </cofactor>
</comment>
<dbReference type="NCBIfam" id="TIGR01380">
    <property type="entry name" value="glut_syn"/>
    <property type="match status" value="1"/>
</dbReference>
<dbReference type="SUPFAM" id="SSF56059">
    <property type="entry name" value="Glutathione synthetase ATP-binding domain-like"/>
    <property type="match status" value="1"/>
</dbReference>
<protein>
    <recommendedName>
        <fullName evidence="10">Glutathione synthetase</fullName>
        <ecNumber evidence="10">6.3.2.3</ecNumber>
    </recommendedName>
    <alternativeName>
        <fullName evidence="10">GSH synthetase</fullName>
        <shortName evidence="10">GSH-S</shortName>
        <shortName evidence="10">GSHase</shortName>
    </alternativeName>
    <alternativeName>
        <fullName evidence="10">Glutathione synthase</fullName>
    </alternativeName>
</protein>
<organism evidence="12 13">
    <name type="scientific">Acanthopleuribacter pedis</name>
    <dbReference type="NCBI Taxonomy" id="442870"/>
    <lineage>
        <taxon>Bacteria</taxon>
        <taxon>Pseudomonadati</taxon>
        <taxon>Acidobacteriota</taxon>
        <taxon>Holophagae</taxon>
        <taxon>Acanthopleuribacterales</taxon>
        <taxon>Acanthopleuribacteraceae</taxon>
        <taxon>Acanthopleuribacter</taxon>
    </lineage>
</organism>
<comment type="cofactor">
    <cofactor evidence="2">
        <name>Mg(2+)</name>
        <dbReference type="ChEBI" id="CHEBI:18420"/>
    </cofactor>
</comment>
<dbReference type="HAMAP" id="MF_00162">
    <property type="entry name" value="GSH_S"/>
    <property type="match status" value="1"/>
</dbReference>
<evidence type="ECO:0000256" key="6">
    <source>
        <dbReference type="ARBA" id="ARBA00022741"/>
    </source>
</evidence>
<evidence type="ECO:0000256" key="4">
    <source>
        <dbReference type="ARBA" id="ARBA00022684"/>
    </source>
</evidence>
<feature type="domain" description="ATP-grasp" evidence="11">
    <location>
        <begin position="123"/>
        <end position="308"/>
    </location>
</feature>
<dbReference type="InterPro" id="IPR016185">
    <property type="entry name" value="PreATP-grasp_dom_sf"/>
</dbReference>
<evidence type="ECO:0000256" key="1">
    <source>
        <dbReference type="ARBA" id="ARBA00001936"/>
    </source>
</evidence>
<dbReference type="Gene3D" id="3.30.1490.20">
    <property type="entry name" value="ATP-grasp fold, A domain"/>
    <property type="match status" value="1"/>
</dbReference>
<keyword evidence="8" id="KW-0460">Magnesium</keyword>
<keyword evidence="6 10" id="KW-0547">Nucleotide-binding</keyword>
<dbReference type="InterPro" id="IPR011761">
    <property type="entry name" value="ATP-grasp"/>
</dbReference>
<comment type="caution">
    <text evidence="12">The sequence shown here is derived from an EMBL/GenBank/DDBJ whole genome shotgun (WGS) entry which is preliminary data.</text>
</comment>
<reference evidence="12" key="1">
    <citation type="submission" date="2021-03" db="EMBL/GenBank/DDBJ databases">
        <authorList>
            <person name="Wang G."/>
        </authorList>
    </citation>
    <scope>NUCLEOTIDE SEQUENCE</scope>
    <source>
        <strain evidence="12">KCTC 12899</strain>
    </source>
</reference>
<dbReference type="GO" id="GO:0004363">
    <property type="term" value="F:glutathione synthase activity"/>
    <property type="evidence" value="ECO:0007669"/>
    <property type="project" value="UniProtKB-UniRule"/>
</dbReference>
<accession>A0A8J7QB97</accession>
<evidence type="ECO:0000256" key="8">
    <source>
        <dbReference type="ARBA" id="ARBA00022842"/>
    </source>
</evidence>
<dbReference type="NCBIfam" id="NF003573">
    <property type="entry name" value="PRK05246.1"/>
    <property type="match status" value="1"/>
</dbReference>